<sequence>MSPVGAIPVLTGDGGCVTGWRGLVALAVVALSLGGCAETTVVPDKAAAQPEDAAIWASTQLDPCKLINHTALTAFQASEPYLVSPHLCAVDAATASTPASQVLVGVRSGFDHAERRYAEPLTVGGLIAYQVVEVYPEESTCRVSLPLSPTVALQIRTPADEPSLAGCTLARAAAAVVAEAMKNPGALVRQPRKGLSEWDLCVLTQRALGVSTAPRKISASTEDECSTAGEKDAITVSTGFGRDPVTLLQGQQGFTTAQLDGVQGVQGERDGRCHVNWAQDSVPGARPELGFLVVLASAPTCPNALDTANRLRSALPGAPPTAPRVPLTLGFPTGSRDEPTDPECQVLIEVTPQTCRAARAMPAHLGVQANLTAAGQPDAVDAACALLAEGIRAIGTAEPVVVADTNHCVGGHKDFSVGFYLAVRPLSPGAAMCAEPGSKAITVAGRPALLCKDTDSYRQLVIALRGSLQSKAALVISGGLNTPRGMFGDVPRDAERTKLVDKVAEHILTKYLSSE</sequence>
<accession>A0ABP7QY32</accession>
<protein>
    <submittedName>
        <fullName evidence="1">Uncharacterized protein</fullName>
    </submittedName>
</protein>
<comment type="caution">
    <text evidence="1">The sequence shown here is derived from an EMBL/GenBank/DDBJ whole genome shotgun (WGS) entry which is preliminary data.</text>
</comment>
<evidence type="ECO:0000313" key="1">
    <source>
        <dbReference type="EMBL" id="GAA3989406.1"/>
    </source>
</evidence>
<gene>
    <name evidence="1" type="ORF">GCM10022247_04980</name>
</gene>
<reference evidence="2" key="1">
    <citation type="journal article" date="2019" name="Int. J. Syst. Evol. Microbiol.">
        <title>The Global Catalogue of Microorganisms (GCM) 10K type strain sequencing project: providing services to taxonomists for standard genome sequencing and annotation.</title>
        <authorList>
            <consortium name="The Broad Institute Genomics Platform"/>
            <consortium name="The Broad Institute Genome Sequencing Center for Infectious Disease"/>
            <person name="Wu L."/>
            <person name="Ma J."/>
        </authorList>
    </citation>
    <scope>NUCLEOTIDE SEQUENCE [LARGE SCALE GENOMIC DNA]</scope>
    <source>
        <strain evidence="2">JCM 17342</strain>
    </source>
</reference>
<keyword evidence="2" id="KW-1185">Reference proteome</keyword>
<dbReference type="EMBL" id="BAABAL010000004">
    <property type="protein sequence ID" value="GAA3989406.1"/>
    <property type="molecule type" value="Genomic_DNA"/>
</dbReference>
<dbReference type="Proteomes" id="UP001501747">
    <property type="component" value="Unassembled WGS sequence"/>
</dbReference>
<proteinExistence type="predicted"/>
<name>A0ABP7QY32_9PSEU</name>
<organism evidence="1 2">
    <name type="scientific">Allokutzneria multivorans</name>
    <dbReference type="NCBI Taxonomy" id="1142134"/>
    <lineage>
        <taxon>Bacteria</taxon>
        <taxon>Bacillati</taxon>
        <taxon>Actinomycetota</taxon>
        <taxon>Actinomycetes</taxon>
        <taxon>Pseudonocardiales</taxon>
        <taxon>Pseudonocardiaceae</taxon>
        <taxon>Allokutzneria</taxon>
    </lineage>
</organism>
<evidence type="ECO:0000313" key="2">
    <source>
        <dbReference type="Proteomes" id="UP001501747"/>
    </source>
</evidence>